<proteinExistence type="predicted"/>
<organism evidence="5 6">
    <name type="scientific">Micromonospora auratinigra</name>
    <dbReference type="NCBI Taxonomy" id="261654"/>
    <lineage>
        <taxon>Bacteria</taxon>
        <taxon>Bacillati</taxon>
        <taxon>Actinomycetota</taxon>
        <taxon>Actinomycetes</taxon>
        <taxon>Micromonosporales</taxon>
        <taxon>Micromonosporaceae</taxon>
        <taxon>Micromonospora</taxon>
    </lineage>
</organism>
<dbReference type="AlphaFoldDB" id="A0A1A8ZJI1"/>
<dbReference type="RefSeq" id="WP_091662988.1">
    <property type="nucleotide sequence ID" value="NZ_LT594323.1"/>
</dbReference>
<dbReference type="STRING" id="261654.GA0070611_2535"/>
<dbReference type="Proteomes" id="UP000199385">
    <property type="component" value="Chromosome I"/>
</dbReference>
<evidence type="ECO:0000313" key="5">
    <source>
        <dbReference type="EMBL" id="SBT44012.1"/>
    </source>
</evidence>
<sequence length="1222" mass="129716">MTSSSVPLVGGLPAEGQPVRNPGPGNRLRGPLAAALAAVLTVSAGGVLAAGAPEPARAAPATCVPQAQSTREAVAMAAACRQPVAVESSRSAYTQVIAQPDGTMRFESAVEPQRTRRADGSWAEVDLSLRPGADGLLRPAASVADVAFSAGGDQPLITLRRGGRAVTFSWPGRLPAPAVSGDSATYAGVLPDVDLVVRATRTGFTHVLVVRSARGAANPALREIVLRTGGDATVSRAADGTLTAAAGRELLARSHPAVMWDSSLLSRAAQARSGADVSRSDAVAAGDGARTAAVGTRVSKGELRLVPDAALLARGAFPLYIDPAWSVAKTKWAYATNDNCTNGDLSMARVGYSPEDSPCAGSVYRSFFEFPTTNGTVSLKGKYIYSAYVQMTMYHSWSCDNTPVNLYQSSVINASPKAGFSATALKTWITSLSGHANKGSGCSDSPQPDMVMNFGSGNSSVRNRMQAAADGNWNTITLGLSARDSDATNEFDQNRWKKFYPGKAKLVVDYDSKPGSPNTRQVSGILCSASDVRTVGTLTPNFSAILPDADNTQAQVGTFEWVQVPSTGIGAVTDTYPARLAAPPKVSAPANGRATTATVTALKDRTYAFRARSQDPAPYSQYSPWSPWCQFRVDNTVPQVTVSMVTAPAGPGQPGTFKISSTSTDVTKFRYGWNSPVTEVPATTVTGGKAATIKLTPLKYGQNVLYASAIDATFNEGYDDLVFTVGRPSPATGRWFLETFPGQDATEAVKDRAPALAGDRPLTTSGVTWSNDVHLLGGAVATMPATTSASTAQTSGSVVDTSKSFSVAAWVRRTNDTATYRPVFSQEGSVTSSFMLFAEKDNTWRLYLYDTDSTSVNATVLSAPSTLNQWAHLAVVYDSATNEARLFVNGTEVDHQKRATPPWASTGRFHLGWSKFGNGFSMTNGVGQIADVQAYDRALVPEDFTGQLASDPKSGGFDEPGMLNPTQVGFWDFNNGGECWDETRTGCEAFDRSQFNRSLALRSGADMDAAGNRGKGLALDGVLFGDGTPTNESARSAYNDGTPDLNGNVYPVWRNTPVLRTDQSFTISAWVKLDRTDTYQMVLAQEGTVNNGFYLYYGNEDGGVWKFKMVKDAATTDGGTGSTFAVAPAKDLDDAWHHVVGVLDVERRQLRLYVDDEKGVTVQMAAGWQPWQANGPLRVGNGRGEYNPLFGTVDDVAVYQGAMTTTQVNQLHDSQVEAEPLP</sequence>
<dbReference type="InterPro" id="IPR042837">
    <property type="entry name" value="PTX3"/>
</dbReference>
<keyword evidence="5" id="KW-0430">Lectin</keyword>
<feature type="domain" description="LamG-like jellyroll fold" evidence="4">
    <location>
        <begin position="1063"/>
        <end position="1206"/>
    </location>
</feature>
<dbReference type="InterPro" id="IPR013320">
    <property type="entry name" value="ConA-like_dom_sf"/>
</dbReference>
<dbReference type="GO" id="GO:0030246">
    <property type="term" value="F:carbohydrate binding"/>
    <property type="evidence" value="ECO:0007669"/>
    <property type="project" value="UniProtKB-KW"/>
</dbReference>
<keyword evidence="6" id="KW-1185">Reference proteome</keyword>
<dbReference type="SUPFAM" id="SSF49899">
    <property type="entry name" value="Concanavalin A-like lectins/glucanases"/>
    <property type="match status" value="2"/>
</dbReference>
<feature type="region of interest" description="Disordered" evidence="3">
    <location>
        <begin position="1"/>
        <end position="26"/>
    </location>
</feature>
<dbReference type="PANTHER" id="PTHR46943:SF1">
    <property type="entry name" value="PENTRAXIN-RELATED PROTEIN PTX3"/>
    <property type="match status" value="1"/>
</dbReference>
<gene>
    <name evidence="5" type="ORF">GA0070611_2535</name>
</gene>
<name>A0A1A8ZJI1_9ACTN</name>
<evidence type="ECO:0000256" key="3">
    <source>
        <dbReference type="SAM" id="MobiDB-lite"/>
    </source>
</evidence>
<dbReference type="EMBL" id="LT594323">
    <property type="protein sequence ID" value="SBT44012.1"/>
    <property type="molecule type" value="Genomic_DNA"/>
</dbReference>
<dbReference type="GO" id="GO:0006955">
    <property type="term" value="P:immune response"/>
    <property type="evidence" value="ECO:0007669"/>
    <property type="project" value="InterPro"/>
</dbReference>
<dbReference type="InterPro" id="IPR006558">
    <property type="entry name" value="LamG-like"/>
</dbReference>
<reference evidence="6" key="1">
    <citation type="submission" date="2016-06" db="EMBL/GenBank/DDBJ databases">
        <authorList>
            <person name="Varghese N."/>
            <person name="Submissions Spin"/>
        </authorList>
    </citation>
    <scope>NUCLEOTIDE SEQUENCE [LARGE SCALE GENOMIC DNA]</scope>
    <source>
        <strain evidence="6">DSM 44815</strain>
    </source>
</reference>
<protein>
    <submittedName>
        <fullName evidence="5">Concanavalin A-like lectin/glucanases superfamily protein</fullName>
    </submittedName>
</protein>
<dbReference type="PATRIC" id="fig|261654.4.peg.2574"/>
<evidence type="ECO:0000256" key="2">
    <source>
        <dbReference type="ARBA" id="ARBA00023157"/>
    </source>
</evidence>
<dbReference type="PANTHER" id="PTHR46943">
    <property type="entry name" value="PENTRAXIN-RELATED PROTEIN PTX3"/>
    <property type="match status" value="1"/>
</dbReference>
<feature type="domain" description="LamG-like jellyroll fold" evidence="4">
    <location>
        <begin position="803"/>
        <end position="942"/>
    </location>
</feature>
<dbReference type="SMART" id="SM00560">
    <property type="entry name" value="LamGL"/>
    <property type="match status" value="2"/>
</dbReference>
<evidence type="ECO:0000259" key="4">
    <source>
        <dbReference type="SMART" id="SM00560"/>
    </source>
</evidence>
<dbReference type="OrthoDB" id="176279at2"/>
<evidence type="ECO:0000313" key="6">
    <source>
        <dbReference type="Proteomes" id="UP000199385"/>
    </source>
</evidence>
<evidence type="ECO:0000256" key="1">
    <source>
        <dbReference type="ARBA" id="ARBA00022729"/>
    </source>
</evidence>
<keyword evidence="1" id="KW-0732">Signal</keyword>
<accession>A0A1A8ZJI1</accession>
<keyword evidence="2" id="KW-1015">Disulfide bond</keyword>
<dbReference type="Gene3D" id="2.60.120.200">
    <property type="match status" value="2"/>
</dbReference>
<dbReference type="Pfam" id="PF13385">
    <property type="entry name" value="Laminin_G_3"/>
    <property type="match status" value="2"/>
</dbReference>